<accession>D0LNG1</accession>
<dbReference type="SUPFAM" id="SSF55846">
    <property type="entry name" value="N-acetylmuramoyl-L-alanine amidase-like"/>
    <property type="match status" value="1"/>
</dbReference>
<dbReference type="Proteomes" id="UP000001880">
    <property type="component" value="Chromosome"/>
</dbReference>
<dbReference type="GO" id="GO:0008745">
    <property type="term" value="F:N-acetylmuramoyl-L-alanine amidase activity"/>
    <property type="evidence" value="ECO:0007669"/>
    <property type="project" value="InterPro"/>
</dbReference>
<dbReference type="eggNOG" id="COG3023">
    <property type="taxonomic scope" value="Bacteria"/>
</dbReference>
<dbReference type="HOGENOM" id="CLU_731083_0_0_7"/>
<dbReference type="GO" id="GO:0009253">
    <property type="term" value="P:peptidoglycan catabolic process"/>
    <property type="evidence" value="ECO:0007669"/>
    <property type="project" value="InterPro"/>
</dbReference>
<feature type="domain" description="N-acetylmuramoyl-L-alanine amidase" evidence="1">
    <location>
        <begin position="172"/>
        <end position="286"/>
    </location>
</feature>
<reference evidence="2 3" key="1">
    <citation type="journal article" date="2010" name="Stand. Genomic Sci.">
        <title>Complete genome sequence of Haliangium ochraceum type strain (SMP-2).</title>
        <authorList>
            <consortium name="US DOE Joint Genome Institute (JGI-PGF)"/>
            <person name="Ivanova N."/>
            <person name="Daum C."/>
            <person name="Lang E."/>
            <person name="Abt B."/>
            <person name="Kopitz M."/>
            <person name="Saunders E."/>
            <person name="Lapidus A."/>
            <person name="Lucas S."/>
            <person name="Glavina Del Rio T."/>
            <person name="Nolan M."/>
            <person name="Tice H."/>
            <person name="Copeland A."/>
            <person name="Cheng J.F."/>
            <person name="Chen F."/>
            <person name="Bruce D."/>
            <person name="Goodwin L."/>
            <person name="Pitluck S."/>
            <person name="Mavromatis K."/>
            <person name="Pati A."/>
            <person name="Mikhailova N."/>
            <person name="Chen A."/>
            <person name="Palaniappan K."/>
            <person name="Land M."/>
            <person name="Hauser L."/>
            <person name="Chang Y.J."/>
            <person name="Jeffries C.D."/>
            <person name="Detter J.C."/>
            <person name="Brettin T."/>
            <person name="Rohde M."/>
            <person name="Goker M."/>
            <person name="Bristow J."/>
            <person name="Markowitz V."/>
            <person name="Eisen J.A."/>
            <person name="Hugenholtz P."/>
            <person name="Kyrpides N.C."/>
            <person name="Klenk H.P."/>
        </authorList>
    </citation>
    <scope>NUCLEOTIDE SEQUENCE [LARGE SCALE GENOMIC DNA]</scope>
    <source>
        <strain evidence="3">DSM 14365 / CIP 107738 / JCM 11303 / AJ 13395 / SMP-2</strain>
    </source>
</reference>
<dbReference type="KEGG" id="hoh:Hoch_2813"/>
<name>D0LNG1_HALO1</name>
<dbReference type="RefSeq" id="WP_012827946.1">
    <property type="nucleotide sequence ID" value="NC_013440.1"/>
</dbReference>
<sequence length="378" mass="41173">MPIRAILSEHIEQECYPCGAIHKVPLTAFAAGVQRGPQVSGQLMQLPACAGCGAVEFLVASSENDAGEVAAGSFSHKHRLLVDALYARMVRAGRHIEDLKPSALRAMEPLPDELAQWFPAGLRLAACPGGAAVSAANTLIVAGKDVAVPHGLRVRNWRDAGVYRFPARNRAGRAVNELILHETCTRDVATTVRVLRKRNLGVQLIVAADGEVTQHGDLAHDRLAHAGGHNGPSVGIEVVNPYYPKNLRDALQWKRVIDAPWAHEKRYVVPTLEQAEATAKLVRLLTGSVAGLSIPRTWRGIRDGKLVMSRLRDGEQRIPGIYAHTYFHHADGAWLVLYAWLRLEAGLPPCVAYEEAIRRGSDVRWTASLAERSAQSVA</sequence>
<dbReference type="Gene3D" id="3.40.80.10">
    <property type="entry name" value="Peptidoglycan recognition protein-like"/>
    <property type="match status" value="1"/>
</dbReference>
<evidence type="ECO:0000259" key="1">
    <source>
        <dbReference type="Pfam" id="PF01510"/>
    </source>
</evidence>
<dbReference type="InterPro" id="IPR036505">
    <property type="entry name" value="Amidase/PGRP_sf"/>
</dbReference>
<dbReference type="Pfam" id="PF01510">
    <property type="entry name" value="Amidase_2"/>
    <property type="match status" value="1"/>
</dbReference>
<evidence type="ECO:0000313" key="2">
    <source>
        <dbReference type="EMBL" id="ACY15338.1"/>
    </source>
</evidence>
<dbReference type="EMBL" id="CP001804">
    <property type="protein sequence ID" value="ACY15338.1"/>
    <property type="molecule type" value="Genomic_DNA"/>
</dbReference>
<protein>
    <recommendedName>
        <fullName evidence="1">N-acetylmuramoyl-L-alanine amidase domain-containing protein</fullName>
    </recommendedName>
</protein>
<dbReference type="InterPro" id="IPR002502">
    <property type="entry name" value="Amidase_domain"/>
</dbReference>
<keyword evidence="3" id="KW-1185">Reference proteome</keyword>
<gene>
    <name evidence="2" type="ordered locus">Hoch_2813</name>
</gene>
<organism evidence="2 3">
    <name type="scientific">Haliangium ochraceum (strain DSM 14365 / JCM 11303 / SMP-2)</name>
    <dbReference type="NCBI Taxonomy" id="502025"/>
    <lineage>
        <taxon>Bacteria</taxon>
        <taxon>Pseudomonadati</taxon>
        <taxon>Myxococcota</taxon>
        <taxon>Polyangia</taxon>
        <taxon>Haliangiales</taxon>
        <taxon>Kofleriaceae</taxon>
        <taxon>Haliangium</taxon>
    </lineage>
</organism>
<proteinExistence type="predicted"/>
<dbReference type="AlphaFoldDB" id="D0LNG1"/>
<evidence type="ECO:0000313" key="3">
    <source>
        <dbReference type="Proteomes" id="UP000001880"/>
    </source>
</evidence>